<evidence type="ECO:0000256" key="2">
    <source>
        <dbReference type="ARBA" id="ARBA00022737"/>
    </source>
</evidence>
<keyword evidence="2" id="KW-0677">Repeat</keyword>
<dbReference type="AlphaFoldDB" id="H2YCV3"/>
<dbReference type="SUPFAM" id="SSF117281">
    <property type="entry name" value="Kelch motif"/>
    <property type="match status" value="1"/>
</dbReference>
<keyword evidence="5" id="KW-1185">Reference proteome</keyword>
<keyword evidence="1" id="KW-0880">Kelch repeat</keyword>
<protein>
    <recommendedName>
        <fullName evidence="3">BACK domain-containing protein</fullName>
    </recommendedName>
</protein>
<proteinExistence type="predicted"/>
<dbReference type="GeneTree" id="ENSGT00940000164826"/>
<dbReference type="HOGENOM" id="CLU_004253_11_2_1"/>
<evidence type="ECO:0000256" key="1">
    <source>
        <dbReference type="ARBA" id="ARBA00022441"/>
    </source>
</evidence>
<accession>H2YCV3</accession>
<dbReference type="FunFam" id="1.25.40.420:FF:000001">
    <property type="entry name" value="Kelch-like family member 12"/>
    <property type="match status" value="1"/>
</dbReference>
<dbReference type="SMART" id="SM00875">
    <property type="entry name" value="BACK"/>
    <property type="match status" value="1"/>
</dbReference>
<organism evidence="4 5">
    <name type="scientific">Ciona savignyi</name>
    <name type="common">Pacific transparent sea squirt</name>
    <dbReference type="NCBI Taxonomy" id="51511"/>
    <lineage>
        <taxon>Eukaryota</taxon>
        <taxon>Metazoa</taxon>
        <taxon>Chordata</taxon>
        <taxon>Tunicata</taxon>
        <taxon>Ascidiacea</taxon>
        <taxon>Phlebobranchia</taxon>
        <taxon>Cionidae</taxon>
        <taxon>Ciona</taxon>
    </lineage>
</organism>
<dbReference type="InterPro" id="IPR015915">
    <property type="entry name" value="Kelch-typ_b-propeller"/>
</dbReference>
<dbReference type="Gene3D" id="2.120.10.80">
    <property type="entry name" value="Kelch-type beta propeller"/>
    <property type="match status" value="1"/>
</dbReference>
<dbReference type="STRING" id="51511.ENSCSAVP00000003151"/>
<reference evidence="4" key="2">
    <citation type="submission" date="2025-08" db="UniProtKB">
        <authorList>
            <consortium name="Ensembl"/>
        </authorList>
    </citation>
    <scope>IDENTIFICATION</scope>
</reference>
<evidence type="ECO:0000313" key="4">
    <source>
        <dbReference type="Ensembl" id="ENSCSAVP00000003151.1"/>
    </source>
</evidence>
<dbReference type="InterPro" id="IPR011705">
    <property type="entry name" value="BACK"/>
</dbReference>
<dbReference type="Gene3D" id="1.25.40.420">
    <property type="match status" value="1"/>
</dbReference>
<dbReference type="PANTHER" id="PTHR45632">
    <property type="entry name" value="LD33804P"/>
    <property type="match status" value="1"/>
</dbReference>
<sequence length="229" mass="26176">MDMLKSHCEKFLIRQVAESNCLGLMQFASLHALDRLYSKAKRYAVKNFSKVSLQEEFLRLPLPTLSKYLEDHGLVVQREEHVYDAALRWLEYDPSRKPHAAVVLRCVRLFFVSSRFLFEVVSKQPLFEGDPQVHKIISEACKYHALGSHEMKHGNQPHTKPRAASGISEVLVVVGGISNNRRLLYTECYHPIKQDWISLSDISTPHSTMHSYSVCSHKNDIYIAGGHSN</sequence>
<dbReference type="Proteomes" id="UP000007875">
    <property type="component" value="Unassembled WGS sequence"/>
</dbReference>
<dbReference type="eggNOG" id="KOG4441">
    <property type="taxonomic scope" value="Eukaryota"/>
</dbReference>
<dbReference type="Pfam" id="PF07707">
    <property type="entry name" value="BACK"/>
    <property type="match status" value="1"/>
</dbReference>
<reference evidence="4" key="3">
    <citation type="submission" date="2025-09" db="UniProtKB">
        <authorList>
            <consortium name="Ensembl"/>
        </authorList>
    </citation>
    <scope>IDENTIFICATION</scope>
</reference>
<dbReference type="Ensembl" id="ENSCSAVT00000003199.1">
    <property type="protein sequence ID" value="ENSCSAVP00000003151.1"/>
    <property type="gene ID" value="ENSCSAVG00000001873.1"/>
</dbReference>
<feature type="domain" description="BACK" evidence="3">
    <location>
        <begin position="21"/>
        <end position="122"/>
    </location>
</feature>
<evidence type="ECO:0000259" key="3">
    <source>
        <dbReference type="SMART" id="SM00875"/>
    </source>
</evidence>
<evidence type="ECO:0000313" key="5">
    <source>
        <dbReference type="Proteomes" id="UP000007875"/>
    </source>
</evidence>
<dbReference type="InParanoid" id="H2YCV3"/>
<reference evidence="5" key="1">
    <citation type="submission" date="2003-08" db="EMBL/GenBank/DDBJ databases">
        <authorList>
            <person name="Birren B."/>
            <person name="Nusbaum C."/>
            <person name="Abebe A."/>
            <person name="Abouelleil A."/>
            <person name="Adekoya E."/>
            <person name="Ait-zahra M."/>
            <person name="Allen N."/>
            <person name="Allen T."/>
            <person name="An P."/>
            <person name="Anderson M."/>
            <person name="Anderson S."/>
            <person name="Arachchi H."/>
            <person name="Armbruster J."/>
            <person name="Bachantsang P."/>
            <person name="Baldwin J."/>
            <person name="Barry A."/>
            <person name="Bayul T."/>
            <person name="Blitshsteyn B."/>
            <person name="Bloom T."/>
            <person name="Blye J."/>
            <person name="Boguslavskiy L."/>
            <person name="Borowsky M."/>
            <person name="Boukhgalter B."/>
            <person name="Brunache A."/>
            <person name="Butler J."/>
            <person name="Calixte N."/>
            <person name="Calvo S."/>
            <person name="Camarata J."/>
            <person name="Campo K."/>
            <person name="Chang J."/>
            <person name="Cheshatsang Y."/>
            <person name="Citroen M."/>
            <person name="Collymore A."/>
            <person name="Considine T."/>
            <person name="Cook A."/>
            <person name="Cooke P."/>
            <person name="Corum B."/>
            <person name="Cuomo C."/>
            <person name="David R."/>
            <person name="Dawoe T."/>
            <person name="Degray S."/>
            <person name="Dodge S."/>
            <person name="Dooley K."/>
            <person name="Dorje P."/>
            <person name="Dorjee K."/>
            <person name="Dorris L."/>
            <person name="Duffey N."/>
            <person name="Dupes A."/>
            <person name="Elkins T."/>
            <person name="Engels R."/>
            <person name="Erickson J."/>
            <person name="Farina A."/>
            <person name="Faro S."/>
            <person name="Ferreira P."/>
            <person name="Fischer H."/>
            <person name="Fitzgerald M."/>
            <person name="Foley K."/>
            <person name="Gage D."/>
            <person name="Galagan J."/>
            <person name="Gearin G."/>
            <person name="Gnerre S."/>
            <person name="Gnirke A."/>
            <person name="Goyette A."/>
            <person name="Graham J."/>
            <person name="Grandbois E."/>
            <person name="Gyaltsen K."/>
            <person name="Hafez N."/>
            <person name="Hagopian D."/>
            <person name="Hagos B."/>
            <person name="Hall J."/>
            <person name="Hatcher B."/>
            <person name="Heller A."/>
            <person name="Higgins H."/>
            <person name="Honan T."/>
            <person name="Horn A."/>
            <person name="Houde N."/>
            <person name="Hughes L."/>
            <person name="Hulme W."/>
            <person name="Husby E."/>
            <person name="Iliev I."/>
            <person name="Jaffe D."/>
            <person name="Jones C."/>
            <person name="Kamal M."/>
            <person name="Kamat A."/>
            <person name="Kamvysselis M."/>
            <person name="Karlsson E."/>
            <person name="Kells C."/>
            <person name="Kieu A."/>
            <person name="Kisner P."/>
            <person name="Kodira C."/>
            <person name="Kulbokas E."/>
            <person name="Labutti K."/>
            <person name="Lama D."/>
            <person name="Landers T."/>
            <person name="Leger J."/>
            <person name="Levine S."/>
            <person name="Lewis D."/>
            <person name="Lewis T."/>
            <person name="Lindblad-toh K."/>
            <person name="Liu X."/>
            <person name="Lokyitsang T."/>
            <person name="Lokyitsang Y."/>
            <person name="Lucien O."/>
            <person name="Lui A."/>
            <person name="Ma L.J."/>
            <person name="Mabbitt R."/>
            <person name="Macdonald J."/>
            <person name="Maclean C."/>
            <person name="Major J."/>
            <person name="Manning J."/>
            <person name="Marabella R."/>
            <person name="Maru K."/>
            <person name="Matthews C."/>
            <person name="Mauceli E."/>
            <person name="Mccarthy M."/>
            <person name="Mcdonough S."/>
            <person name="Mcghee T."/>
            <person name="Meldrim J."/>
            <person name="Meneus L."/>
            <person name="Mesirov J."/>
            <person name="Mihalev A."/>
            <person name="Mihova T."/>
            <person name="Mikkelsen T."/>
            <person name="Mlenga V."/>
            <person name="Moru K."/>
            <person name="Mozes J."/>
            <person name="Mulrain L."/>
            <person name="Munson G."/>
            <person name="Naylor J."/>
            <person name="Newes C."/>
            <person name="Nguyen C."/>
            <person name="Nguyen N."/>
            <person name="Nguyen T."/>
            <person name="Nicol R."/>
            <person name="Nielsen C."/>
            <person name="Nizzari M."/>
            <person name="Norbu C."/>
            <person name="Norbu N."/>
            <person name="O'donnell P."/>
            <person name="Okoawo O."/>
            <person name="O'leary S."/>
            <person name="Omotosho B."/>
            <person name="O'neill K."/>
            <person name="Osman S."/>
            <person name="Parker S."/>
            <person name="Perrin D."/>
            <person name="Phunkhang P."/>
            <person name="Piqani B."/>
            <person name="Purcell S."/>
            <person name="Rachupka T."/>
            <person name="Ramasamy U."/>
            <person name="Rameau R."/>
            <person name="Ray V."/>
            <person name="Raymond C."/>
            <person name="Retta R."/>
            <person name="Richardson S."/>
            <person name="Rise C."/>
            <person name="Rodriguez J."/>
            <person name="Rogers J."/>
            <person name="Rogov P."/>
            <person name="Rutman M."/>
            <person name="Schupbach R."/>
            <person name="Seaman C."/>
            <person name="Settipalli S."/>
            <person name="Sharpe T."/>
            <person name="Sheridan J."/>
            <person name="Sherpa N."/>
            <person name="Shi J."/>
            <person name="Smirnov S."/>
            <person name="Smith C."/>
            <person name="Sougnez C."/>
            <person name="Spencer B."/>
            <person name="Stalker J."/>
            <person name="Stange-thomann N."/>
            <person name="Stavropoulos S."/>
            <person name="Stetson K."/>
            <person name="Stone C."/>
            <person name="Stone S."/>
            <person name="Stubbs M."/>
            <person name="Talamas J."/>
            <person name="Tchuinga P."/>
            <person name="Tenzing P."/>
            <person name="Tesfaye S."/>
            <person name="Theodore J."/>
            <person name="Thoulutsang Y."/>
            <person name="Topham K."/>
            <person name="Towey S."/>
            <person name="Tsamla T."/>
            <person name="Tsomo N."/>
            <person name="Vallee D."/>
            <person name="Vassiliev H."/>
            <person name="Venkataraman V."/>
            <person name="Vinson J."/>
            <person name="Vo A."/>
            <person name="Wade C."/>
            <person name="Wang S."/>
            <person name="Wangchuk T."/>
            <person name="Wangdi T."/>
            <person name="Whittaker C."/>
            <person name="Wilkinson J."/>
            <person name="Wu Y."/>
            <person name="Wyman D."/>
            <person name="Yadav S."/>
            <person name="Yang S."/>
            <person name="Yang X."/>
            <person name="Yeager S."/>
            <person name="Yee E."/>
            <person name="Young G."/>
            <person name="Zainoun J."/>
            <person name="Zembeck L."/>
            <person name="Zimmer A."/>
            <person name="Zody M."/>
            <person name="Lander E."/>
        </authorList>
    </citation>
    <scope>NUCLEOTIDE SEQUENCE [LARGE SCALE GENOMIC DNA]</scope>
</reference>
<name>H2YCV3_CIOSA</name>
<dbReference type="PANTHER" id="PTHR45632:SF5">
    <property type="entry name" value="KELCH-LIKE PROTEIN 22"/>
    <property type="match status" value="1"/>
</dbReference>